<keyword evidence="1" id="KW-0812">Transmembrane</keyword>
<evidence type="ECO:0000313" key="2">
    <source>
        <dbReference type="EMBL" id="RGU45234.1"/>
    </source>
</evidence>
<sequence>MDMKRRNEKKHVIDFLFPLAVFFVLAASSIAIVVLASGFYSRQVKVSSDSYSGRTALAYVTEKMHQNDENGAIADGTFDGENALVIRQRYDEKDYVTYLYAYDGYLRELFIRDGTEAKASDGRKILATKDFEAKETSDGIFHLYCENEDGKKTDTFVSVKSAAR</sequence>
<dbReference type="Pfam" id="PF16152">
    <property type="entry name" value="DUF4860"/>
    <property type="match status" value="1"/>
</dbReference>
<dbReference type="Proteomes" id="UP000285693">
    <property type="component" value="Unassembled WGS sequence"/>
</dbReference>
<accession>A0A3R5ZRS9</accession>
<dbReference type="AlphaFoldDB" id="A0A3R5ZRS9"/>
<keyword evidence="1" id="KW-0472">Membrane</keyword>
<keyword evidence="1" id="KW-1133">Transmembrane helix</keyword>
<comment type="caution">
    <text evidence="2">The sequence shown here is derived from an EMBL/GenBank/DDBJ whole genome shotgun (WGS) entry which is preliminary data.</text>
</comment>
<dbReference type="InterPro" id="IPR032340">
    <property type="entry name" value="DUF4860"/>
</dbReference>
<evidence type="ECO:0000256" key="1">
    <source>
        <dbReference type="SAM" id="Phobius"/>
    </source>
</evidence>
<dbReference type="EMBL" id="QRXY01000011">
    <property type="protein sequence ID" value="RGU45234.1"/>
    <property type="molecule type" value="Genomic_DNA"/>
</dbReference>
<feature type="transmembrane region" description="Helical" evidence="1">
    <location>
        <begin position="12"/>
        <end position="40"/>
    </location>
</feature>
<organism evidence="2 3">
    <name type="scientific">Coprococcus comes</name>
    <dbReference type="NCBI Taxonomy" id="410072"/>
    <lineage>
        <taxon>Bacteria</taxon>
        <taxon>Bacillati</taxon>
        <taxon>Bacillota</taxon>
        <taxon>Clostridia</taxon>
        <taxon>Lachnospirales</taxon>
        <taxon>Lachnospiraceae</taxon>
        <taxon>Coprococcus</taxon>
    </lineage>
</organism>
<reference evidence="2 3" key="1">
    <citation type="submission" date="2018-08" db="EMBL/GenBank/DDBJ databases">
        <title>A genome reference for cultivated species of the human gut microbiota.</title>
        <authorList>
            <person name="Zou Y."/>
            <person name="Xue W."/>
            <person name="Luo G."/>
        </authorList>
    </citation>
    <scope>NUCLEOTIDE SEQUENCE [LARGE SCALE GENOMIC DNA]</scope>
    <source>
        <strain evidence="2 3">AF16-31</strain>
    </source>
</reference>
<evidence type="ECO:0000313" key="3">
    <source>
        <dbReference type="Proteomes" id="UP000285693"/>
    </source>
</evidence>
<proteinExistence type="predicted"/>
<protein>
    <submittedName>
        <fullName evidence="2">DUF4860 domain-containing protein</fullName>
    </submittedName>
</protein>
<name>A0A3R5ZRS9_9FIRM</name>
<gene>
    <name evidence="2" type="ORF">DWW65_09345</name>
</gene>